<reference evidence="15 16" key="1">
    <citation type="journal article" date="2018" name="Proc. Natl. Acad. Sci. U.S.A.">
        <title>Draft genome sequence of Camellia sinensis var. sinensis provides insights into the evolution of the tea genome and tea quality.</title>
        <authorList>
            <person name="Wei C."/>
            <person name="Yang H."/>
            <person name="Wang S."/>
            <person name="Zhao J."/>
            <person name="Liu C."/>
            <person name="Gao L."/>
            <person name="Xia E."/>
            <person name="Lu Y."/>
            <person name="Tai Y."/>
            <person name="She G."/>
            <person name="Sun J."/>
            <person name="Cao H."/>
            <person name="Tong W."/>
            <person name="Gao Q."/>
            <person name="Li Y."/>
            <person name="Deng W."/>
            <person name="Jiang X."/>
            <person name="Wang W."/>
            <person name="Chen Q."/>
            <person name="Zhang S."/>
            <person name="Li H."/>
            <person name="Wu J."/>
            <person name="Wang P."/>
            <person name="Li P."/>
            <person name="Shi C."/>
            <person name="Zheng F."/>
            <person name="Jian J."/>
            <person name="Huang B."/>
            <person name="Shan D."/>
            <person name="Shi M."/>
            <person name="Fang C."/>
            <person name="Yue Y."/>
            <person name="Li F."/>
            <person name="Li D."/>
            <person name="Wei S."/>
            <person name="Han B."/>
            <person name="Jiang C."/>
            <person name="Yin Y."/>
            <person name="Xia T."/>
            <person name="Zhang Z."/>
            <person name="Bennetzen J.L."/>
            <person name="Zhao S."/>
            <person name="Wan X."/>
        </authorList>
    </citation>
    <scope>NUCLEOTIDE SEQUENCE [LARGE SCALE GENOMIC DNA]</scope>
    <source>
        <strain evidence="16">cv. Shuchazao</strain>
        <tissue evidence="15">Leaf</tissue>
    </source>
</reference>
<proteinExistence type="inferred from homology"/>
<dbReference type="GO" id="GO:0008378">
    <property type="term" value="F:galactosyltransferase activity"/>
    <property type="evidence" value="ECO:0007669"/>
    <property type="project" value="TreeGrafter"/>
</dbReference>
<dbReference type="EMBL" id="SDRB02011156">
    <property type="protein sequence ID" value="THG02597.1"/>
    <property type="molecule type" value="Genomic_DNA"/>
</dbReference>
<evidence type="ECO:0000313" key="15">
    <source>
        <dbReference type="EMBL" id="THG02597.1"/>
    </source>
</evidence>
<dbReference type="InterPro" id="IPR004254">
    <property type="entry name" value="AdipoR/HlyIII-related"/>
</dbReference>
<comment type="caution">
    <text evidence="15">The sequence shown here is derived from an EMBL/GenBank/DDBJ whole genome shotgun (WGS) entry which is preliminary data.</text>
</comment>
<sequence length="874" mass="100140">MGKNRQVCEDSRVGSESDESLLKEGKGKRLWKKVKYQLVEYHSLPAFLRDNEFILGHYRSEWPLKQVFLSIFTIHNETLNVWTHLIGFFLFLALTIYTAMKVPKVVDLHTLPHFADVLKKADLHKLHAELLACLPSLPNMPDLNRLREELTNAFASMDLLRSPSTWHIVELLTNCLPERLFHGNHTDVSVLHSMKEDVVSMIAPLMLRPITRWPFYAFLGGAMFCLLASSTCHLLSCHSERLSYIMLRFDYAGIAALIATSFYPPVYYSFMCNPFFCNLYLGFITILGIGTILVSLLPVFQKPEYRKIRASLFFGMGMSGVAPIFHKLILFRNRPEALYTTGYEILMGVFYGIGALIYATRIPERWMPGKFDIAGHSHQLFHVLVVAGAYTHYCAGEHQENWIWRPHTDKNTPPGLKMVSPEHSQFQTSSSLSMAKHGARTKAASFLPDGLLFVGGALVALLTVWALSSFVNPNPSSGFSVNEAKASISSEKRDCAGGAHGVNLRDDPGDPTFYDDPELSYSIGGQEIENWDEKRRDWLKHHPSYAAGAGDRILVVSGSQSSPCKNPIGDHLLLRFFKNKVDYCRIHGYDIFYNNVLLHPKMHTYWAKIPLVRAAMVAHPEAEWIWWVDSDAAFTDMDFKLPLERYKHHNLVVHGWTRMIYEEKSWVSINAGVFLIRNCQWSLDFMEVWASMGPQTPNYEKWGQTLRSALPDKLFPESDDQSGLVYLLLKEREKWGDKIYVEGEYYFEGYWLEIIGTLGNITDKYVGIEKEVQRLRRRRAEVVSENYAAMREPYLKDAGYGRWSWRRPFITHFTGCQPCSGKHNQMYEGETCWDAMQRALNFADNQVLRNYGFMHPDLLDSSFVSPLPFDFPAE</sequence>
<evidence type="ECO:0000256" key="10">
    <source>
        <dbReference type="ARBA" id="ARBA00023136"/>
    </source>
</evidence>
<feature type="transmembrane region" description="Helical" evidence="14">
    <location>
        <begin position="215"/>
        <end position="237"/>
    </location>
</feature>
<feature type="transmembrane region" description="Helical" evidence="14">
    <location>
        <begin position="279"/>
        <end position="300"/>
    </location>
</feature>
<evidence type="ECO:0000313" key="16">
    <source>
        <dbReference type="Proteomes" id="UP000306102"/>
    </source>
</evidence>
<evidence type="ECO:0000256" key="13">
    <source>
        <dbReference type="SAM" id="Coils"/>
    </source>
</evidence>
<feature type="binding site" evidence="12">
    <location>
        <position position="233"/>
    </location>
    <ligand>
        <name>Zn(2+)</name>
        <dbReference type="ChEBI" id="CHEBI:29105"/>
    </ligand>
</feature>
<dbReference type="Pfam" id="PF05637">
    <property type="entry name" value="Glyco_transf_34"/>
    <property type="match status" value="1"/>
</dbReference>
<keyword evidence="12" id="KW-0862">Zinc</keyword>
<dbReference type="GO" id="GO:0009744">
    <property type="term" value="P:response to sucrose"/>
    <property type="evidence" value="ECO:0007669"/>
    <property type="project" value="UniProtKB-ARBA"/>
</dbReference>
<dbReference type="Gene3D" id="3.90.550.10">
    <property type="entry name" value="Spore Coat Polysaccharide Biosynthesis Protein SpsA, Chain A"/>
    <property type="match status" value="1"/>
</dbReference>
<feature type="transmembrane region" description="Helical" evidence="14">
    <location>
        <begin position="312"/>
        <end position="331"/>
    </location>
</feature>
<organism evidence="15 16">
    <name type="scientific">Camellia sinensis var. sinensis</name>
    <name type="common">China tea</name>
    <dbReference type="NCBI Taxonomy" id="542762"/>
    <lineage>
        <taxon>Eukaryota</taxon>
        <taxon>Viridiplantae</taxon>
        <taxon>Streptophyta</taxon>
        <taxon>Embryophyta</taxon>
        <taxon>Tracheophyta</taxon>
        <taxon>Spermatophyta</taxon>
        <taxon>Magnoliopsida</taxon>
        <taxon>eudicotyledons</taxon>
        <taxon>Gunneridae</taxon>
        <taxon>Pentapetalae</taxon>
        <taxon>asterids</taxon>
        <taxon>Ericales</taxon>
        <taxon>Theaceae</taxon>
        <taxon>Camellia</taxon>
    </lineage>
</organism>
<dbReference type="GO" id="GO:0005802">
    <property type="term" value="C:trans-Golgi network"/>
    <property type="evidence" value="ECO:0007669"/>
    <property type="project" value="TreeGrafter"/>
</dbReference>
<dbReference type="PANTHER" id="PTHR31311">
    <property type="entry name" value="XYLOGLUCAN 6-XYLOSYLTRANSFERASE 5-RELATED-RELATED"/>
    <property type="match status" value="1"/>
</dbReference>
<protein>
    <submittedName>
        <fullName evidence="15">Uncharacterized protein</fullName>
    </submittedName>
</protein>
<comment type="similarity">
    <text evidence="3">Belongs to the glycosyltransferase 34 family.</text>
</comment>
<evidence type="ECO:0000256" key="9">
    <source>
        <dbReference type="ARBA" id="ARBA00023034"/>
    </source>
</evidence>
<dbReference type="AlphaFoldDB" id="A0A4V3WKY3"/>
<dbReference type="PANTHER" id="PTHR31311:SF3">
    <property type="entry name" value="GLYCOSYLTRANSFERASE 7-RELATED"/>
    <property type="match status" value="1"/>
</dbReference>
<evidence type="ECO:0000256" key="4">
    <source>
        <dbReference type="ARBA" id="ARBA00022676"/>
    </source>
</evidence>
<dbReference type="Proteomes" id="UP000306102">
    <property type="component" value="Unassembled WGS sequence"/>
</dbReference>
<evidence type="ECO:0000256" key="7">
    <source>
        <dbReference type="ARBA" id="ARBA00022968"/>
    </source>
</evidence>
<evidence type="ECO:0000256" key="6">
    <source>
        <dbReference type="ARBA" id="ARBA00022692"/>
    </source>
</evidence>
<evidence type="ECO:0000256" key="14">
    <source>
        <dbReference type="SAM" id="Phobius"/>
    </source>
</evidence>
<dbReference type="InterPro" id="IPR008630">
    <property type="entry name" value="Glyco_trans_34"/>
</dbReference>
<keyword evidence="6 14" id="KW-0812">Transmembrane</keyword>
<dbReference type="GO" id="GO:0000139">
    <property type="term" value="C:Golgi membrane"/>
    <property type="evidence" value="ECO:0007669"/>
    <property type="project" value="UniProtKB-SubCell"/>
</dbReference>
<name>A0A4V3WKY3_CAMSN</name>
<keyword evidence="4" id="KW-0328">Glycosyltransferase</keyword>
<feature type="transmembrane region" description="Helical" evidence="14">
    <location>
        <begin position="79"/>
        <end position="100"/>
    </location>
</feature>
<gene>
    <name evidence="15" type="ORF">TEA_003152</name>
</gene>
<evidence type="ECO:0000256" key="5">
    <source>
        <dbReference type="ARBA" id="ARBA00022679"/>
    </source>
</evidence>
<feature type="transmembrane region" description="Helical" evidence="14">
    <location>
        <begin position="249"/>
        <end position="267"/>
    </location>
</feature>
<keyword evidence="7" id="KW-0735">Signal-anchor</keyword>
<dbReference type="InterPro" id="IPR029044">
    <property type="entry name" value="Nucleotide-diphossugar_trans"/>
</dbReference>
<dbReference type="GO" id="GO:0005768">
    <property type="term" value="C:endosome"/>
    <property type="evidence" value="ECO:0007669"/>
    <property type="project" value="TreeGrafter"/>
</dbReference>
<evidence type="ECO:0000256" key="3">
    <source>
        <dbReference type="ARBA" id="ARBA00005664"/>
    </source>
</evidence>
<keyword evidence="10 14" id="KW-0472">Membrane</keyword>
<evidence type="ECO:0000256" key="12">
    <source>
        <dbReference type="PIRSR" id="PIRSR604254-1"/>
    </source>
</evidence>
<feature type="binding site" evidence="12">
    <location>
        <position position="382"/>
    </location>
    <ligand>
        <name>Zn(2+)</name>
        <dbReference type="ChEBI" id="CHEBI:29105"/>
    </ligand>
</feature>
<dbReference type="FunFam" id="3.90.550.10:FF:000127">
    <property type="entry name" value="Probable glycosyltransferase 7"/>
    <property type="match status" value="1"/>
</dbReference>
<feature type="binding site" evidence="12">
    <location>
        <position position="378"/>
    </location>
    <ligand>
        <name>Zn(2+)</name>
        <dbReference type="ChEBI" id="CHEBI:29105"/>
    </ligand>
</feature>
<keyword evidence="12" id="KW-0479">Metal-binding</keyword>
<accession>A0A4V3WKY3</accession>
<keyword evidence="8 14" id="KW-1133">Transmembrane helix</keyword>
<keyword evidence="13" id="KW-0175">Coiled coil</keyword>
<keyword evidence="9" id="KW-0333">Golgi apparatus</keyword>
<feature type="coiled-coil region" evidence="13">
    <location>
        <begin position="758"/>
        <end position="785"/>
    </location>
</feature>
<keyword evidence="11" id="KW-0325">Glycoprotein</keyword>
<feature type="transmembrane region" description="Helical" evidence="14">
    <location>
        <begin position="446"/>
        <end position="467"/>
    </location>
</feature>
<evidence type="ECO:0000256" key="2">
    <source>
        <dbReference type="ARBA" id="ARBA00004323"/>
    </source>
</evidence>
<dbReference type="GO" id="GO:0009725">
    <property type="term" value="P:response to hormone"/>
    <property type="evidence" value="ECO:0007669"/>
    <property type="project" value="UniProtKB-ARBA"/>
</dbReference>
<comment type="subcellular location">
    <subcellularLocation>
        <location evidence="2">Golgi apparatus membrane</location>
        <topology evidence="2">Single-pass type II membrane protein</topology>
    </subcellularLocation>
    <subcellularLocation>
        <location evidence="1">Membrane</location>
        <topology evidence="1">Multi-pass membrane protein</topology>
    </subcellularLocation>
</comment>
<dbReference type="GO" id="GO:0046872">
    <property type="term" value="F:metal ion binding"/>
    <property type="evidence" value="ECO:0007669"/>
    <property type="project" value="UniProtKB-KW"/>
</dbReference>
<dbReference type="Pfam" id="PF03006">
    <property type="entry name" value="HlyIII"/>
    <property type="match status" value="2"/>
</dbReference>
<evidence type="ECO:0000256" key="11">
    <source>
        <dbReference type="ARBA" id="ARBA00023180"/>
    </source>
</evidence>
<keyword evidence="5" id="KW-0808">Transferase</keyword>
<evidence type="ECO:0000256" key="8">
    <source>
        <dbReference type="ARBA" id="ARBA00022989"/>
    </source>
</evidence>
<keyword evidence="16" id="KW-1185">Reference proteome</keyword>
<feature type="transmembrane region" description="Helical" evidence="14">
    <location>
        <begin position="337"/>
        <end position="360"/>
    </location>
</feature>
<evidence type="ECO:0000256" key="1">
    <source>
        <dbReference type="ARBA" id="ARBA00004141"/>
    </source>
</evidence>
<dbReference type="STRING" id="542762.A0A4V3WKY3"/>